<protein>
    <submittedName>
        <fullName evidence="1">Uncharacterized protein</fullName>
    </submittedName>
</protein>
<keyword evidence="2" id="KW-1185">Reference proteome</keyword>
<dbReference type="Gene3D" id="3.80.10.10">
    <property type="entry name" value="Ribonuclease Inhibitor"/>
    <property type="match status" value="3"/>
</dbReference>
<dbReference type="PANTHER" id="PTHR36766">
    <property type="entry name" value="PLANT BROAD-SPECTRUM MILDEW RESISTANCE PROTEIN RPW8"/>
    <property type="match status" value="1"/>
</dbReference>
<name>A0A8J5EEY7_ZINOF</name>
<dbReference type="AlphaFoldDB" id="A0A8J5EEY7"/>
<proteinExistence type="predicted"/>
<dbReference type="SUPFAM" id="SSF52058">
    <property type="entry name" value="L domain-like"/>
    <property type="match status" value="1"/>
</dbReference>
<comment type="caution">
    <text evidence="1">The sequence shown here is derived from an EMBL/GenBank/DDBJ whole genome shotgun (WGS) entry which is preliminary data.</text>
</comment>
<dbReference type="Proteomes" id="UP000734854">
    <property type="component" value="Unassembled WGS sequence"/>
</dbReference>
<sequence>MKIEILSNLKKLKLEDMLAVEEFSWADGKEFFPFLRELTLYNCPKLMRLPPLATSLVKLDLWRVGLVEPLAFWQGLYDQNVSSSMIASLELLEIGECPYLKDLQLLFSHRLPSLTFVKIHRCRELMQLPLEAFKEFTLLEKMSVWNCPKLRLMQDEDRNLRLPSSIKELWLSNCGDLENLLAGRIDNLISLTDLTVGYCPSLLYDLPSEAAQMTELGNLIITFCGELKQNELGVRNSLAQVAFPGPPKLVLKGENFLSLCELEINSTALLKLLPLRNTLLTVKSLVISYSSQTSMFEGDEDELLLGLVALDSLRFYHCDKLQSLPTELHSIRSIEDLAIYYCPQIQSLPEKGLPASLKYIDCMGCHLTLEKMVDEYNDQKSNKV</sequence>
<gene>
    <name evidence="1" type="ORF">ZIOFF_064214</name>
</gene>
<evidence type="ECO:0000313" key="1">
    <source>
        <dbReference type="EMBL" id="KAG6474997.1"/>
    </source>
</evidence>
<dbReference type="EMBL" id="JACMSC010000018">
    <property type="protein sequence ID" value="KAG6474997.1"/>
    <property type="molecule type" value="Genomic_DNA"/>
</dbReference>
<dbReference type="InterPro" id="IPR032675">
    <property type="entry name" value="LRR_dom_sf"/>
</dbReference>
<evidence type="ECO:0000313" key="2">
    <source>
        <dbReference type="Proteomes" id="UP000734854"/>
    </source>
</evidence>
<organism evidence="1 2">
    <name type="scientific">Zingiber officinale</name>
    <name type="common">Ginger</name>
    <name type="synonym">Amomum zingiber</name>
    <dbReference type="NCBI Taxonomy" id="94328"/>
    <lineage>
        <taxon>Eukaryota</taxon>
        <taxon>Viridiplantae</taxon>
        <taxon>Streptophyta</taxon>
        <taxon>Embryophyta</taxon>
        <taxon>Tracheophyta</taxon>
        <taxon>Spermatophyta</taxon>
        <taxon>Magnoliopsida</taxon>
        <taxon>Liliopsida</taxon>
        <taxon>Zingiberales</taxon>
        <taxon>Zingiberaceae</taxon>
        <taxon>Zingiber</taxon>
    </lineage>
</organism>
<accession>A0A8J5EEY7</accession>
<reference evidence="1 2" key="1">
    <citation type="submission" date="2020-08" db="EMBL/GenBank/DDBJ databases">
        <title>Plant Genome Project.</title>
        <authorList>
            <person name="Zhang R.-G."/>
        </authorList>
    </citation>
    <scope>NUCLEOTIDE SEQUENCE [LARGE SCALE GENOMIC DNA]</scope>
    <source>
        <tissue evidence="1">Rhizome</tissue>
    </source>
</reference>
<dbReference type="PANTHER" id="PTHR36766:SF70">
    <property type="entry name" value="DISEASE RESISTANCE PROTEIN RGA4"/>
    <property type="match status" value="1"/>
</dbReference>